<dbReference type="Proteomes" id="UP000269097">
    <property type="component" value="Chromosome"/>
</dbReference>
<dbReference type="PANTHER" id="PTHR32282:SF11">
    <property type="entry name" value="PENICILLIN-BINDING PROTEIN 1B"/>
    <property type="match status" value="1"/>
</dbReference>
<dbReference type="Pfam" id="PF00905">
    <property type="entry name" value="Transpeptidase"/>
    <property type="match status" value="1"/>
</dbReference>
<dbReference type="InterPro" id="IPR001264">
    <property type="entry name" value="Glyco_trans_51"/>
</dbReference>
<comment type="subcellular location">
    <subcellularLocation>
        <location evidence="1">Cell membrane</location>
    </subcellularLocation>
</comment>
<dbReference type="Pfam" id="PF00912">
    <property type="entry name" value="Transgly"/>
    <property type="match status" value="1"/>
</dbReference>
<dbReference type="GO" id="GO:0009002">
    <property type="term" value="F:serine-type D-Ala-D-Ala carboxypeptidase activity"/>
    <property type="evidence" value="ECO:0007669"/>
    <property type="project" value="UniProtKB-EC"/>
</dbReference>
<evidence type="ECO:0000256" key="14">
    <source>
        <dbReference type="ARBA" id="ARBA00023316"/>
    </source>
</evidence>
<evidence type="ECO:0000313" key="21">
    <source>
        <dbReference type="Proteomes" id="UP000269097"/>
    </source>
</evidence>
<comment type="catalytic activity">
    <reaction evidence="16">
        <text>[GlcNAc-(1-&gt;4)-Mur2Ac(oyl-L-Ala-gamma-D-Glu-L-Lys-D-Ala-D-Ala)](n)-di-trans,octa-cis-undecaprenyl diphosphate + beta-D-GlcNAc-(1-&gt;4)-Mur2Ac(oyl-L-Ala-gamma-D-Glu-L-Lys-D-Ala-D-Ala)-di-trans,octa-cis-undecaprenyl diphosphate = [GlcNAc-(1-&gt;4)-Mur2Ac(oyl-L-Ala-gamma-D-Glu-L-Lys-D-Ala-D-Ala)](n+1)-di-trans,octa-cis-undecaprenyl diphosphate + di-trans,octa-cis-undecaprenyl diphosphate + H(+)</text>
        <dbReference type="Rhea" id="RHEA:23708"/>
        <dbReference type="Rhea" id="RHEA-COMP:9602"/>
        <dbReference type="Rhea" id="RHEA-COMP:9603"/>
        <dbReference type="ChEBI" id="CHEBI:15378"/>
        <dbReference type="ChEBI" id="CHEBI:58405"/>
        <dbReference type="ChEBI" id="CHEBI:60033"/>
        <dbReference type="ChEBI" id="CHEBI:78435"/>
        <dbReference type="EC" id="2.4.99.28"/>
    </reaction>
</comment>
<evidence type="ECO:0000256" key="2">
    <source>
        <dbReference type="ARBA" id="ARBA00007090"/>
    </source>
</evidence>
<evidence type="ECO:0000256" key="16">
    <source>
        <dbReference type="ARBA" id="ARBA00049902"/>
    </source>
</evidence>
<keyword evidence="13" id="KW-0511">Multifunctional enzyme</keyword>
<evidence type="ECO:0000256" key="8">
    <source>
        <dbReference type="ARBA" id="ARBA00022679"/>
    </source>
</evidence>
<dbReference type="InterPro" id="IPR001460">
    <property type="entry name" value="PCN-bd_Tpept"/>
</dbReference>
<evidence type="ECO:0000256" key="12">
    <source>
        <dbReference type="ARBA" id="ARBA00023136"/>
    </source>
</evidence>
<protein>
    <submittedName>
        <fullName evidence="20">Penicillin-binding protein</fullName>
    </submittedName>
</protein>
<evidence type="ECO:0000256" key="10">
    <source>
        <dbReference type="ARBA" id="ARBA00022960"/>
    </source>
</evidence>
<accession>A0A3G3K2T8</accession>
<evidence type="ECO:0000256" key="11">
    <source>
        <dbReference type="ARBA" id="ARBA00022984"/>
    </source>
</evidence>
<feature type="compositionally biased region" description="Basic and acidic residues" evidence="17">
    <location>
        <begin position="267"/>
        <end position="279"/>
    </location>
</feature>
<dbReference type="KEGG" id="coh:EAV92_20270"/>
<evidence type="ECO:0000256" key="15">
    <source>
        <dbReference type="ARBA" id="ARBA00034000"/>
    </source>
</evidence>
<keyword evidence="7" id="KW-0328">Glycosyltransferase</keyword>
<keyword evidence="12" id="KW-0472">Membrane</keyword>
<keyword evidence="14" id="KW-0961">Cell wall biogenesis/degradation</keyword>
<evidence type="ECO:0000256" key="5">
    <source>
        <dbReference type="ARBA" id="ARBA00022645"/>
    </source>
</evidence>
<organism evidence="20 21">
    <name type="scientific">Cohnella candidum</name>
    <dbReference type="NCBI Taxonomy" id="2674991"/>
    <lineage>
        <taxon>Bacteria</taxon>
        <taxon>Bacillati</taxon>
        <taxon>Bacillota</taxon>
        <taxon>Bacilli</taxon>
        <taxon>Bacillales</taxon>
        <taxon>Paenibacillaceae</taxon>
        <taxon>Cohnella</taxon>
    </lineage>
</organism>
<keyword evidence="21" id="KW-1185">Reference proteome</keyword>
<keyword evidence="4" id="KW-1003">Cell membrane</keyword>
<evidence type="ECO:0000256" key="17">
    <source>
        <dbReference type="SAM" id="MobiDB-lite"/>
    </source>
</evidence>
<evidence type="ECO:0000259" key="19">
    <source>
        <dbReference type="Pfam" id="PF00912"/>
    </source>
</evidence>
<keyword evidence="5" id="KW-0121">Carboxypeptidase</keyword>
<dbReference type="NCBIfam" id="TIGR02074">
    <property type="entry name" value="PBP_1a_fam"/>
    <property type="match status" value="1"/>
</dbReference>
<comment type="similarity">
    <text evidence="3">In the N-terminal section; belongs to the glycosyltransferase 51 family.</text>
</comment>
<name>A0A3G3K2T8_9BACL</name>
<dbReference type="InterPro" id="IPR023346">
    <property type="entry name" value="Lysozyme-like_dom_sf"/>
</dbReference>
<comment type="similarity">
    <text evidence="2">In the C-terminal section; belongs to the transpeptidase family.</text>
</comment>
<keyword evidence="9" id="KW-0378">Hydrolase</keyword>
<dbReference type="GO" id="GO:0030288">
    <property type="term" value="C:outer membrane-bounded periplasmic space"/>
    <property type="evidence" value="ECO:0007669"/>
    <property type="project" value="TreeGrafter"/>
</dbReference>
<evidence type="ECO:0000256" key="4">
    <source>
        <dbReference type="ARBA" id="ARBA00022475"/>
    </source>
</evidence>
<dbReference type="GO" id="GO:0008955">
    <property type="term" value="F:peptidoglycan glycosyltransferase activity"/>
    <property type="evidence" value="ECO:0007669"/>
    <property type="project" value="UniProtKB-EC"/>
</dbReference>
<dbReference type="AlphaFoldDB" id="A0A3G3K2T8"/>
<dbReference type="GO" id="GO:0071555">
    <property type="term" value="P:cell wall organization"/>
    <property type="evidence" value="ECO:0007669"/>
    <property type="project" value="UniProtKB-KW"/>
</dbReference>
<keyword evidence="8" id="KW-0808">Transferase</keyword>
<keyword evidence="11" id="KW-0573">Peptidoglycan synthesis</keyword>
<evidence type="ECO:0000256" key="13">
    <source>
        <dbReference type="ARBA" id="ARBA00023268"/>
    </source>
</evidence>
<dbReference type="SUPFAM" id="SSF53955">
    <property type="entry name" value="Lysozyme-like"/>
    <property type="match status" value="1"/>
</dbReference>
<dbReference type="PANTHER" id="PTHR32282">
    <property type="entry name" value="BINDING PROTEIN TRANSPEPTIDASE, PUTATIVE-RELATED"/>
    <property type="match status" value="1"/>
</dbReference>
<evidence type="ECO:0000313" key="20">
    <source>
        <dbReference type="EMBL" id="AYQ74690.1"/>
    </source>
</evidence>
<reference evidence="20 21" key="1">
    <citation type="submission" date="2018-10" db="EMBL/GenBank/DDBJ databases">
        <title>Genome Sequence of Cohnella sp.</title>
        <authorList>
            <person name="Srinivasan S."/>
            <person name="Kim M.K."/>
        </authorList>
    </citation>
    <scope>NUCLEOTIDE SEQUENCE [LARGE SCALE GENOMIC DNA]</scope>
    <source>
        <strain evidence="20 21">18JY8-7</strain>
    </source>
</reference>
<dbReference type="Gene3D" id="3.40.710.10">
    <property type="entry name" value="DD-peptidase/beta-lactamase superfamily"/>
    <property type="match status" value="1"/>
</dbReference>
<dbReference type="InterPro" id="IPR036950">
    <property type="entry name" value="PBP_transglycosylase"/>
</dbReference>
<gene>
    <name evidence="20" type="ORF">EAV92_20270</name>
</gene>
<dbReference type="GO" id="GO:0006508">
    <property type="term" value="P:proteolysis"/>
    <property type="evidence" value="ECO:0007669"/>
    <property type="project" value="UniProtKB-KW"/>
</dbReference>
<keyword evidence="6" id="KW-0645">Protease</keyword>
<keyword evidence="10" id="KW-0133">Cell shape</keyword>
<evidence type="ECO:0000256" key="7">
    <source>
        <dbReference type="ARBA" id="ARBA00022676"/>
    </source>
</evidence>
<dbReference type="GO" id="GO:0008360">
    <property type="term" value="P:regulation of cell shape"/>
    <property type="evidence" value="ECO:0007669"/>
    <property type="project" value="UniProtKB-KW"/>
</dbReference>
<dbReference type="GO" id="GO:0009252">
    <property type="term" value="P:peptidoglycan biosynthetic process"/>
    <property type="evidence" value="ECO:0007669"/>
    <property type="project" value="UniProtKB-KW"/>
</dbReference>
<dbReference type="FunFam" id="1.10.3810.10:FF:000001">
    <property type="entry name" value="Penicillin-binding protein 1A"/>
    <property type="match status" value="1"/>
</dbReference>
<evidence type="ECO:0000256" key="1">
    <source>
        <dbReference type="ARBA" id="ARBA00004236"/>
    </source>
</evidence>
<feature type="domain" description="Penicillin-binding protein transpeptidase" evidence="18">
    <location>
        <begin position="342"/>
        <end position="613"/>
    </location>
</feature>
<dbReference type="GO" id="GO:0008658">
    <property type="term" value="F:penicillin binding"/>
    <property type="evidence" value="ECO:0007669"/>
    <property type="project" value="InterPro"/>
</dbReference>
<sequence length="695" mass="77154">MIPLRRYGRRCPMHSHQENKPRKPRAPWRLEPLRKRLAWFTLACLVVATAGSIAFHRLGALPTGAVPQSTQILDSEGTVIATLAGGVNRRPVKLADISPWLVKATLAVEDRRFYEHSGVDVRGLARAAWVDVRHLSKREGASTLTQQLARNLYLSHQRTWSRKLKEAWYAARLEQTYSKDEILQMYLNQIYYGHGAYGAEAAARMYFGKSAKDLTLSESALLAGIPKGPRYYSPHLHPAEAEKRRHTVLQAMLETKEITREQATAASRDKPVVKPLPEEPDRNAPYFADYVKRIAVERLGIDERLLNEGGLSITTTLDMNMQRAAEEAVKRGFPKDSQLQTALVAMDPRNGYIKAMVGGLSYKRNQYNRVFATTRQPGSSFKPIVYATALEQRVVTPSTRFRSEPTIFYYDNNREIYRPSNFNDRYFNTEISLRQAIAASDNIYAVNTIMQVGPEEVMSTARRLGITSPLKAVPSLALGTFPVSPFEMASAYSVFANGGSKTSALAILRIQDRDGKVLYEAHPHSTPVMPPSVAYVTTRLLQSVFDAGGTAHRVAGMIKRPVAGKTGTTDSDAWFVGYTPELTAAVWVGYDRGRSLGSGDAHRAAPIFADFLEGALKEKPPTDFPMPEGVVSVYVDPGNGMLATSGCPKPVLETFLVGTEPTEMCSVHGEAEADKESSGANGGGWWKKMRRMWHW</sequence>
<evidence type="ECO:0000259" key="18">
    <source>
        <dbReference type="Pfam" id="PF00905"/>
    </source>
</evidence>
<evidence type="ECO:0000256" key="6">
    <source>
        <dbReference type="ARBA" id="ARBA00022670"/>
    </source>
</evidence>
<evidence type="ECO:0000256" key="9">
    <source>
        <dbReference type="ARBA" id="ARBA00022801"/>
    </source>
</evidence>
<evidence type="ECO:0000256" key="3">
    <source>
        <dbReference type="ARBA" id="ARBA00007739"/>
    </source>
</evidence>
<dbReference type="InterPro" id="IPR050396">
    <property type="entry name" value="Glycosyltr_51/Transpeptidase"/>
</dbReference>
<dbReference type="InterPro" id="IPR012338">
    <property type="entry name" value="Beta-lactam/transpept-like"/>
</dbReference>
<dbReference type="Gene3D" id="1.10.3810.10">
    <property type="entry name" value="Biosynthetic peptidoglycan transglycosylase-like"/>
    <property type="match status" value="1"/>
</dbReference>
<feature type="domain" description="Glycosyl transferase family 51" evidence="19">
    <location>
        <begin position="77"/>
        <end position="252"/>
    </location>
</feature>
<proteinExistence type="inferred from homology"/>
<dbReference type="GO" id="GO:0005886">
    <property type="term" value="C:plasma membrane"/>
    <property type="evidence" value="ECO:0007669"/>
    <property type="project" value="UniProtKB-SubCell"/>
</dbReference>
<dbReference type="EMBL" id="CP033433">
    <property type="protein sequence ID" value="AYQ74690.1"/>
    <property type="molecule type" value="Genomic_DNA"/>
</dbReference>
<feature type="region of interest" description="Disordered" evidence="17">
    <location>
        <begin position="260"/>
        <end position="279"/>
    </location>
</feature>
<dbReference type="SUPFAM" id="SSF56601">
    <property type="entry name" value="beta-lactamase/transpeptidase-like"/>
    <property type="match status" value="1"/>
</dbReference>
<comment type="catalytic activity">
    <reaction evidence="15">
        <text>Preferential cleavage: (Ac)2-L-Lys-D-Ala-|-D-Ala. Also transpeptidation of peptidyl-alanyl moieties that are N-acyl substituents of D-alanine.</text>
        <dbReference type="EC" id="3.4.16.4"/>
    </reaction>
</comment>